<evidence type="ECO:0000256" key="1">
    <source>
        <dbReference type="ARBA" id="ARBA00009199"/>
    </source>
</evidence>
<dbReference type="Gene3D" id="3.90.1300.10">
    <property type="entry name" value="Amidase signature (AS) domain"/>
    <property type="match status" value="1"/>
</dbReference>
<comment type="caution">
    <text evidence="3">The sequence shown here is derived from an EMBL/GenBank/DDBJ whole genome shotgun (WGS) entry which is preliminary data.</text>
</comment>
<organism evidence="3 4">
    <name type="scientific">Abyssobacteria bacterium (strain SURF_5)</name>
    <dbReference type="NCBI Taxonomy" id="2093360"/>
    <lineage>
        <taxon>Bacteria</taxon>
        <taxon>Pseudomonadati</taxon>
        <taxon>Candidatus Hydrogenedentota</taxon>
        <taxon>Candidatus Abyssobacteria</taxon>
    </lineage>
</organism>
<dbReference type="SUPFAM" id="SSF75304">
    <property type="entry name" value="Amidase signature (AS) enzymes"/>
    <property type="match status" value="1"/>
</dbReference>
<evidence type="ECO:0000313" key="3">
    <source>
        <dbReference type="EMBL" id="RJP21372.1"/>
    </source>
</evidence>
<dbReference type="GO" id="GO:0003824">
    <property type="term" value="F:catalytic activity"/>
    <property type="evidence" value="ECO:0007669"/>
    <property type="project" value="InterPro"/>
</dbReference>
<evidence type="ECO:0000259" key="2">
    <source>
        <dbReference type="Pfam" id="PF01425"/>
    </source>
</evidence>
<dbReference type="EMBL" id="QZKU01000068">
    <property type="protein sequence ID" value="RJP21372.1"/>
    <property type="molecule type" value="Genomic_DNA"/>
</dbReference>
<feature type="domain" description="Amidase" evidence="2">
    <location>
        <begin position="28"/>
        <end position="455"/>
    </location>
</feature>
<proteinExistence type="inferred from homology"/>
<dbReference type="Pfam" id="PF01425">
    <property type="entry name" value="Amidase"/>
    <property type="match status" value="1"/>
</dbReference>
<name>A0A3A4NQS4_ABYX5</name>
<dbReference type="Proteomes" id="UP000265882">
    <property type="component" value="Unassembled WGS sequence"/>
</dbReference>
<comment type="similarity">
    <text evidence="1">Belongs to the amidase family.</text>
</comment>
<dbReference type="InterPro" id="IPR000120">
    <property type="entry name" value="Amidase"/>
</dbReference>
<dbReference type="InterPro" id="IPR036928">
    <property type="entry name" value="AS_sf"/>
</dbReference>
<reference evidence="3 4" key="1">
    <citation type="journal article" date="2017" name="ISME J.">
        <title>Energy and carbon metabolisms in a deep terrestrial subsurface fluid microbial community.</title>
        <authorList>
            <person name="Momper L."/>
            <person name="Jungbluth S.P."/>
            <person name="Lee M.D."/>
            <person name="Amend J.P."/>
        </authorList>
    </citation>
    <scope>NUCLEOTIDE SEQUENCE [LARGE SCALE GENOMIC DNA]</scope>
    <source>
        <strain evidence="3">SURF_5</strain>
    </source>
</reference>
<dbReference type="InterPro" id="IPR023631">
    <property type="entry name" value="Amidase_dom"/>
</dbReference>
<evidence type="ECO:0000313" key="4">
    <source>
        <dbReference type="Proteomes" id="UP000265882"/>
    </source>
</evidence>
<gene>
    <name evidence="3" type="ORF">C4520_10185</name>
</gene>
<dbReference type="InterPro" id="IPR020556">
    <property type="entry name" value="Amidase_CS"/>
</dbReference>
<protein>
    <submittedName>
        <fullName evidence="3">Amidase</fullName>
    </submittedName>
</protein>
<sequence>MGSADELTFLDATAQAELVRRKELKPIEMVEAAIQRAERLNPKLNAIVTPMYEQAREAAKGALPNGPFTGVPFLLKDLGATYGGVRQTAGSAFLKDFIPDHDSELVARHKKAGLVVIGKTNTPEFGIVPTTEPHFFGPARNPWNTERSTGGSSGGSAAAVAAGIVPFAHANDGGGSIRIPASCCGLFGLKPTRARNSLGPDLGDMIGGLVAEHAVTRSVRDSAALLDATAGPVPGDPYWAPPQERPYLEEAKTDPGRLRIAFTTETGTGTPMSQDCIDAVRDAAKLCEKLGHRVTEAAPAVAGELVSQMFMTLYAAGHSWAISAFSMLSGRTPSEEHFEPLTWALYQMGKQVSASDYLMAVAGLQQISRQVARFMVDYDIWLNATLAEPPLPLGTLDSPPDDPLYGLMRSGAYVPYTPICNFTGQPAMSVPLYWNKEGLPIGTHFVARFGDEATLFRLAAQLEQARPWAERRPPLSA</sequence>
<dbReference type="PANTHER" id="PTHR11895:SF7">
    <property type="entry name" value="GLUTAMYL-TRNA(GLN) AMIDOTRANSFERASE SUBUNIT A, MITOCHONDRIAL"/>
    <property type="match status" value="1"/>
</dbReference>
<dbReference type="PROSITE" id="PS00571">
    <property type="entry name" value="AMIDASES"/>
    <property type="match status" value="1"/>
</dbReference>
<accession>A0A3A4NQS4</accession>
<dbReference type="PANTHER" id="PTHR11895">
    <property type="entry name" value="TRANSAMIDASE"/>
    <property type="match status" value="1"/>
</dbReference>
<dbReference type="AlphaFoldDB" id="A0A3A4NQS4"/>